<keyword evidence="2" id="KW-1185">Reference proteome</keyword>
<dbReference type="Pfam" id="PF13370">
    <property type="entry name" value="Fer4_13"/>
    <property type="match status" value="1"/>
</dbReference>
<dbReference type="SUPFAM" id="SSF54862">
    <property type="entry name" value="4Fe-4S ferredoxins"/>
    <property type="match status" value="1"/>
</dbReference>
<evidence type="ECO:0000313" key="2">
    <source>
        <dbReference type="Proteomes" id="UP000548632"/>
    </source>
</evidence>
<comment type="caution">
    <text evidence="1">The sequence shown here is derived from an EMBL/GenBank/DDBJ whole genome shotgun (WGS) entry which is preliminary data.</text>
</comment>
<sequence length="88" mass="9574">MIKKIDIDQIACIGCGTCWVGQPHMFCEAHVDGELRAAATGAINLDEARLRIIAESCPTLAILLLDEQGQIVFPSAEQRAARDHAADW</sequence>
<dbReference type="Proteomes" id="UP000548632">
    <property type="component" value="Unassembled WGS sequence"/>
</dbReference>
<dbReference type="EMBL" id="JABVCQ010000015">
    <property type="protein sequence ID" value="MBB1126216.1"/>
    <property type="molecule type" value="Genomic_DNA"/>
</dbReference>
<protein>
    <submittedName>
        <fullName evidence="1">Ferredoxin</fullName>
    </submittedName>
</protein>
<dbReference type="Gene3D" id="3.30.70.20">
    <property type="match status" value="1"/>
</dbReference>
<reference evidence="1 2" key="1">
    <citation type="journal article" date="2020" name="Arch. Microbiol.">
        <title>The genome sequence of the giant phototrophic gammaproteobacterium Thiospirillum jenense gives insight into its physiological properties and phylogenetic relationships.</title>
        <authorList>
            <person name="Imhoff J.F."/>
            <person name="Meyer T.E."/>
            <person name="Kyndt J.A."/>
        </authorList>
    </citation>
    <scope>NUCLEOTIDE SEQUENCE [LARGE SCALE GENOMIC DNA]</scope>
    <source>
        <strain evidence="1 2">DSM 216</strain>
    </source>
</reference>
<accession>A0A839HFU8</accession>
<dbReference type="AlphaFoldDB" id="A0A839HFU8"/>
<proteinExistence type="predicted"/>
<organism evidence="1 2">
    <name type="scientific">Thiospirillum jenense</name>
    <dbReference type="NCBI Taxonomy" id="1653858"/>
    <lineage>
        <taxon>Bacteria</taxon>
        <taxon>Pseudomonadati</taxon>
        <taxon>Pseudomonadota</taxon>
        <taxon>Gammaproteobacteria</taxon>
        <taxon>Chromatiales</taxon>
        <taxon>Chromatiaceae</taxon>
        <taxon>Thiospirillum</taxon>
    </lineage>
</organism>
<gene>
    <name evidence="1" type="ORF">HUK38_08230</name>
</gene>
<name>A0A839HFU8_9GAMM</name>
<dbReference type="RefSeq" id="WP_182583845.1">
    <property type="nucleotide sequence ID" value="NZ_JABVCQ010000015.1"/>
</dbReference>
<evidence type="ECO:0000313" key="1">
    <source>
        <dbReference type="EMBL" id="MBB1126216.1"/>
    </source>
</evidence>